<dbReference type="Proteomes" id="UP000253628">
    <property type="component" value="Unassembled WGS sequence"/>
</dbReference>
<dbReference type="OrthoDB" id="7440425at2"/>
<evidence type="ECO:0000259" key="2">
    <source>
        <dbReference type="Pfam" id="PF06381"/>
    </source>
</evidence>
<organism evidence="3 4">
    <name type="scientific">Eoetvoesiella caeni</name>
    <dbReference type="NCBI Taxonomy" id="645616"/>
    <lineage>
        <taxon>Bacteria</taxon>
        <taxon>Pseudomonadati</taxon>
        <taxon>Pseudomonadota</taxon>
        <taxon>Betaproteobacteria</taxon>
        <taxon>Burkholderiales</taxon>
        <taxon>Alcaligenaceae</taxon>
        <taxon>Eoetvoesiella</taxon>
    </lineage>
</organism>
<evidence type="ECO:0000256" key="1">
    <source>
        <dbReference type="SAM" id="MobiDB-lite"/>
    </source>
</evidence>
<sequence>MTQPNNLTLAVNHALNDARMARARMGLLTGGYALDDKRKCSAWAEYGFPTDVTYDMLFGLYRRGGLAHGAVNKVIGACWKTSPWIIEGDKLDEAKKETPWESAATRTLTARIWRSFAEGDRRRLVGRYSGLLLHINDSQGWNKPVAKGKSLVKVTPAWAGALKPSKFDTDENSQTYGQPTEWEYAETRRDGMVGRRVKIHPDRVFILGDWDGDAIGWLEPAYNAFVSLEKVEGGSGESFLKNAARQLNINFDKEIDFANLASMYGVSVTELQEKFNEVAVEMNRGNDVVLPTQGATVTPLVTAVADPAPTYGINLQTVSAALDIPSRVLVGNQQGERASTEDQRYFNATCQSRRMNLSFEIEDFADHLVRIGIIKPVGEKTVMWDDLNEQTAVEKLESALKMSQINQTSMATGEAVFQSDEIRSAAGYDADGAQPLDEDEDEDGGET</sequence>
<name>A0A366HAF5_9BURK</name>
<proteinExistence type="predicted"/>
<protein>
    <recommendedName>
        <fullName evidence="2">Anti-CBASS protein Acb1-like N-terminal domain-containing protein</fullName>
    </recommendedName>
</protein>
<evidence type="ECO:0000313" key="4">
    <source>
        <dbReference type="Proteomes" id="UP000253628"/>
    </source>
</evidence>
<keyword evidence="4" id="KW-1185">Reference proteome</keyword>
<evidence type="ECO:0000313" key="3">
    <source>
        <dbReference type="EMBL" id="RBP39289.1"/>
    </source>
</evidence>
<accession>A0A366HAF5</accession>
<dbReference type="RefSeq" id="WP_113933262.1">
    <property type="nucleotide sequence ID" value="NZ_JACCEU010000003.1"/>
</dbReference>
<gene>
    <name evidence="3" type="ORF">DFR37_10580</name>
</gene>
<feature type="compositionally biased region" description="Acidic residues" evidence="1">
    <location>
        <begin position="436"/>
        <end position="447"/>
    </location>
</feature>
<dbReference type="Pfam" id="PF06381">
    <property type="entry name" value="Phage_portal_3"/>
    <property type="match status" value="1"/>
</dbReference>
<reference evidence="3 4" key="1">
    <citation type="submission" date="2018-06" db="EMBL/GenBank/DDBJ databases">
        <title>Genomic Encyclopedia of Type Strains, Phase IV (KMG-IV): sequencing the most valuable type-strain genomes for metagenomic binning, comparative biology and taxonomic classification.</title>
        <authorList>
            <person name="Goeker M."/>
        </authorList>
    </citation>
    <scope>NUCLEOTIDE SEQUENCE [LARGE SCALE GENOMIC DNA]</scope>
    <source>
        <strain evidence="3 4">DSM 25520</strain>
    </source>
</reference>
<dbReference type="AlphaFoldDB" id="A0A366HAF5"/>
<dbReference type="EMBL" id="QNRQ01000005">
    <property type="protein sequence ID" value="RBP39289.1"/>
    <property type="molecule type" value="Genomic_DNA"/>
</dbReference>
<comment type="caution">
    <text evidence="3">The sequence shown here is derived from an EMBL/GenBank/DDBJ whole genome shotgun (WGS) entry which is preliminary data.</text>
</comment>
<dbReference type="InterPro" id="IPR024459">
    <property type="entry name" value="Acb1-like_N"/>
</dbReference>
<feature type="domain" description="Anti-CBASS protein Acb1-like N-terminal" evidence="2">
    <location>
        <begin position="60"/>
        <end position="403"/>
    </location>
</feature>
<feature type="region of interest" description="Disordered" evidence="1">
    <location>
        <begin position="422"/>
        <end position="447"/>
    </location>
</feature>